<dbReference type="InterPro" id="IPR051162">
    <property type="entry name" value="T4SS_component"/>
</dbReference>
<sequence>MTKVFIGHDFWKQRKENNQVPVFWQEDSVSNHHIGVAGTSGAGKTHWIREFLSGMPNDVEIDILDAHGDIEIPGAESVLFSEATRYGYNPLVLNSDPHYGGVRRAINDVIESINKTSRKLGGNQEGVLRHLLSDSYGMKRIYADNPRTWTRREATESEIRSLIDRKDWNGLRDVYPTIGDVILFAKRKLRALWQGLEDKDEGKQALTAMDEYCRTMAAINQIRTKQNKTSDSNEEEIERLQKRLDAAKAKAIEAHTNYLNNLKTGRELEEAMKYNSKDVLMSVITRLENLYATGIFNPNPPPFGSARIRHYNLKPLAQSEDELKMFVRFRLNSIIREMMQKGESGGRLRRIIVLDESKKFNDEDPSNPINRIVNEMRKFGLALLQAGQSPSHWSNDFITNAGTLLLLNLATSDWDDAARKLKIKVDDLRYLRPQQSGAVRMLEKGQSATFRQVSFA</sequence>
<dbReference type="RefSeq" id="WP_229685428.1">
    <property type="nucleotide sequence ID" value="NZ_BMNW01000011.1"/>
</dbReference>
<dbReference type="SUPFAM" id="SSF52540">
    <property type="entry name" value="P-loop containing nucleoside triphosphate hydrolases"/>
    <property type="match status" value="1"/>
</dbReference>
<dbReference type="Proteomes" id="UP000616499">
    <property type="component" value="Unassembled WGS sequence"/>
</dbReference>
<dbReference type="InterPro" id="IPR027417">
    <property type="entry name" value="P-loop_NTPase"/>
</dbReference>
<gene>
    <name evidence="2" type="ORF">GCM10009425_40440</name>
</gene>
<dbReference type="EMBL" id="BMNW01000011">
    <property type="protein sequence ID" value="GGM25593.1"/>
    <property type="molecule type" value="Genomic_DNA"/>
</dbReference>
<accession>A0ABQ2H304</accession>
<protein>
    <recommendedName>
        <fullName evidence="4">DUF87 domain-containing protein</fullName>
    </recommendedName>
</protein>
<dbReference type="PANTHER" id="PTHR30121:SF6">
    <property type="entry name" value="SLR6007 PROTEIN"/>
    <property type="match status" value="1"/>
</dbReference>
<keyword evidence="3" id="KW-1185">Reference proteome</keyword>
<evidence type="ECO:0000256" key="1">
    <source>
        <dbReference type="SAM" id="Coils"/>
    </source>
</evidence>
<keyword evidence="1" id="KW-0175">Coiled coil</keyword>
<dbReference type="PANTHER" id="PTHR30121">
    <property type="entry name" value="UNCHARACTERIZED PROTEIN YJGR-RELATED"/>
    <property type="match status" value="1"/>
</dbReference>
<feature type="coiled-coil region" evidence="1">
    <location>
        <begin position="223"/>
        <end position="257"/>
    </location>
</feature>
<evidence type="ECO:0000313" key="2">
    <source>
        <dbReference type="EMBL" id="GGM25593.1"/>
    </source>
</evidence>
<dbReference type="Gene3D" id="3.40.50.300">
    <property type="entry name" value="P-loop containing nucleotide triphosphate hydrolases"/>
    <property type="match status" value="1"/>
</dbReference>
<evidence type="ECO:0008006" key="4">
    <source>
        <dbReference type="Google" id="ProtNLM"/>
    </source>
</evidence>
<reference evidence="3" key="1">
    <citation type="journal article" date="2019" name="Int. J. Syst. Evol. Microbiol.">
        <title>The Global Catalogue of Microorganisms (GCM) 10K type strain sequencing project: providing services to taxonomists for standard genome sequencing and annotation.</title>
        <authorList>
            <consortium name="The Broad Institute Genomics Platform"/>
            <consortium name="The Broad Institute Genome Sequencing Center for Infectious Disease"/>
            <person name="Wu L."/>
            <person name="Ma J."/>
        </authorList>
    </citation>
    <scope>NUCLEOTIDE SEQUENCE [LARGE SCALE GENOMIC DNA]</scope>
    <source>
        <strain evidence="3">JCM 13501</strain>
    </source>
</reference>
<comment type="caution">
    <text evidence="2">The sequence shown here is derived from an EMBL/GenBank/DDBJ whole genome shotgun (WGS) entry which is preliminary data.</text>
</comment>
<organism evidence="2 3">
    <name type="scientific">Pseudomonas asuensis</name>
    <dbReference type="NCBI Taxonomy" id="1825787"/>
    <lineage>
        <taxon>Bacteria</taxon>
        <taxon>Pseudomonadati</taxon>
        <taxon>Pseudomonadota</taxon>
        <taxon>Gammaproteobacteria</taxon>
        <taxon>Pseudomonadales</taxon>
        <taxon>Pseudomonadaceae</taxon>
        <taxon>Pseudomonas</taxon>
    </lineage>
</organism>
<evidence type="ECO:0000313" key="3">
    <source>
        <dbReference type="Proteomes" id="UP000616499"/>
    </source>
</evidence>
<name>A0ABQ2H304_9PSED</name>
<proteinExistence type="predicted"/>